<evidence type="ECO:0000313" key="2">
    <source>
        <dbReference type="EMBL" id="STD10654.1"/>
    </source>
</evidence>
<name>A0ABY1W444_9ENTR</name>
<protein>
    <submittedName>
        <fullName evidence="2">Uncharacterized secreted protein</fullName>
    </submittedName>
</protein>
<keyword evidence="3" id="KW-1185">Reference proteome</keyword>
<feature type="domain" description="Spore coat protein U/FanG" evidence="1">
    <location>
        <begin position="39"/>
        <end position="182"/>
    </location>
</feature>
<dbReference type="Pfam" id="PF05229">
    <property type="entry name" value="SCPU"/>
    <property type="match status" value="1"/>
</dbReference>
<organism evidence="2 3">
    <name type="scientific">Cronobacter universalis NCTC 9529</name>
    <dbReference type="NCBI Taxonomy" id="1074000"/>
    <lineage>
        <taxon>Bacteria</taxon>
        <taxon>Pseudomonadati</taxon>
        <taxon>Pseudomonadota</taxon>
        <taxon>Gammaproteobacteria</taxon>
        <taxon>Enterobacterales</taxon>
        <taxon>Enterobacteriaceae</taxon>
        <taxon>Cronobacter</taxon>
    </lineage>
</organism>
<evidence type="ECO:0000313" key="3">
    <source>
        <dbReference type="Proteomes" id="UP000254849"/>
    </source>
</evidence>
<accession>A0ABY1W444</accession>
<dbReference type="EMBL" id="UFYH01000001">
    <property type="protein sequence ID" value="STD10654.1"/>
    <property type="molecule type" value="Genomic_DNA"/>
</dbReference>
<dbReference type="Proteomes" id="UP000254849">
    <property type="component" value="Unassembled WGS sequence"/>
</dbReference>
<proteinExistence type="predicted"/>
<comment type="caution">
    <text evidence="2">The sequence shown here is derived from an EMBL/GenBank/DDBJ whole genome shotgun (WGS) entry which is preliminary data.</text>
</comment>
<sequence>MRITGNRAWLSPESAVRRIQWGVIGLAAILCGGAQAVTTQSFQVSATVAAGCSVTTGTGGVMGTLNFGTRSGVESTRVSTSFVPSSSLLLACTPGVALSMSIDGGQNYGSSVRNMVRGGGTERVPYRLYTSSSLNAASEIGVNQAVSITYSNSNNISLPLFGAAQLTGFSPAGSYTDTLTVTLSW</sequence>
<dbReference type="InterPro" id="IPR007893">
    <property type="entry name" value="Spore_coat_U/FanG"/>
</dbReference>
<gene>
    <name evidence="2" type="ORF">NCTC9529_02486</name>
</gene>
<reference evidence="2 3" key="1">
    <citation type="submission" date="2018-06" db="EMBL/GenBank/DDBJ databases">
        <authorList>
            <consortium name="Pathogen Informatics"/>
            <person name="Doyle S."/>
        </authorList>
    </citation>
    <scope>NUCLEOTIDE SEQUENCE [LARGE SCALE GENOMIC DNA]</scope>
    <source>
        <strain evidence="3">NCTC 9529</strain>
    </source>
</reference>
<dbReference type="PANTHER" id="PTHR37089:SF3">
    <property type="entry name" value="EXPORTED PROTEIN"/>
    <property type="match status" value="1"/>
</dbReference>
<dbReference type="SMART" id="SM00972">
    <property type="entry name" value="SCPU"/>
    <property type="match status" value="1"/>
</dbReference>
<evidence type="ECO:0000259" key="1">
    <source>
        <dbReference type="Pfam" id="PF05229"/>
    </source>
</evidence>
<dbReference type="InterPro" id="IPR053167">
    <property type="entry name" value="Spore_coat_component"/>
</dbReference>
<dbReference type="PANTHER" id="PTHR37089">
    <property type="entry name" value="PROTEIN U-RELATED"/>
    <property type="match status" value="1"/>
</dbReference>